<dbReference type="GO" id="GO:0003677">
    <property type="term" value="F:DNA binding"/>
    <property type="evidence" value="ECO:0007669"/>
    <property type="project" value="UniProtKB-KW"/>
</dbReference>
<dbReference type="SUPFAM" id="SSF100950">
    <property type="entry name" value="NagB/RpiA/CoA transferase-like"/>
    <property type="match status" value="1"/>
</dbReference>
<dbReference type="PANTHER" id="PTHR30363:SF4">
    <property type="entry name" value="GLYCEROL-3-PHOSPHATE REGULON REPRESSOR"/>
    <property type="match status" value="1"/>
</dbReference>
<dbReference type="Gene3D" id="3.30.750.70">
    <property type="entry name" value="4-hydroxybutyrate coenzyme like domains"/>
    <property type="match status" value="1"/>
</dbReference>
<dbReference type="PANTHER" id="PTHR30363">
    <property type="entry name" value="HTH-TYPE TRANSCRIPTIONAL REGULATOR SRLR-RELATED"/>
    <property type="match status" value="1"/>
</dbReference>
<dbReference type="SMART" id="SM00420">
    <property type="entry name" value="HTH_DEOR"/>
    <property type="match status" value="1"/>
</dbReference>
<comment type="caution">
    <text evidence="6">The sequence shown here is derived from an EMBL/GenBank/DDBJ whole genome shotgun (WGS) entry which is preliminary data.</text>
</comment>
<dbReference type="Pfam" id="PF00455">
    <property type="entry name" value="DeoRC"/>
    <property type="match status" value="1"/>
</dbReference>
<feature type="domain" description="HTH deoR-type" evidence="5">
    <location>
        <begin position="7"/>
        <end position="62"/>
    </location>
</feature>
<evidence type="ECO:0000313" key="7">
    <source>
        <dbReference type="Proteomes" id="UP000179076"/>
    </source>
</evidence>
<evidence type="ECO:0000313" key="6">
    <source>
        <dbReference type="EMBL" id="OGI63535.1"/>
    </source>
</evidence>
<dbReference type="Gene3D" id="1.10.10.10">
    <property type="entry name" value="Winged helix-like DNA-binding domain superfamily/Winged helix DNA-binding domain"/>
    <property type="match status" value="1"/>
</dbReference>
<proteinExistence type="predicted"/>
<dbReference type="Proteomes" id="UP000179076">
    <property type="component" value="Unassembled WGS sequence"/>
</dbReference>
<keyword evidence="2" id="KW-0805">Transcription regulation</keyword>
<gene>
    <name evidence="6" type="ORF">A2W18_01390</name>
</gene>
<protein>
    <submittedName>
        <fullName evidence="6">DeoR family transcriptional regulator</fullName>
    </submittedName>
</protein>
<dbReference type="PROSITE" id="PS51000">
    <property type="entry name" value="HTH_DEOR_2"/>
    <property type="match status" value="1"/>
</dbReference>
<keyword evidence="3" id="KW-0238">DNA-binding</keyword>
<dbReference type="InterPro" id="IPR036388">
    <property type="entry name" value="WH-like_DNA-bd_sf"/>
</dbReference>
<dbReference type="Pfam" id="PF08220">
    <property type="entry name" value="HTH_DeoR"/>
    <property type="match status" value="1"/>
</dbReference>
<dbReference type="InterPro" id="IPR036390">
    <property type="entry name" value="WH_DNA-bd_sf"/>
</dbReference>
<dbReference type="SMART" id="SM01134">
    <property type="entry name" value="DeoRC"/>
    <property type="match status" value="1"/>
</dbReference>
<dbReference type="PRINTS" id="PR00037">
    <property type="entry name" value="HTHLACR"/>
</dbReference>
<keyword evidence="1" id="KW-0678">Repressor</keyword>
<evidence type="ECO:0000259" key="5">
    <source>
        <dbReference type="PROSITE" id="PS51000"/>
    </source>
</evidence>
<accession>A0A1F6V1M9</accession>
<dbReference type="EMBL" id="MFSP01000152">
    <property type="protein sequence ID" value="OGI63535.1"/>
    <property type="molecule type" value="Genomic_DNA"/>
</dbReference>
<dbReference type="AlphaFoldDB" id="A0A1F6V1M9"/>
<evidence type="ECO:0000256" key="4">
    <source>
        <dbReference type="ARBA" id="ARBA00023163"/>
    </source>
</evidence>
<dbReference type="InterPro" id="IPR014036">
    <property type="entry name" value="DeoR-like_C"/>
</dbReference>
<dbReference type="InterPro" id="IPR018356">
    <property type="entry name" value="Tscrpt_reg_HTH_DeoR_CS"/>
</dbReference>
<name>A0A1F6V1M9_9PROT</name>
<keyword evidence="4" id="KW-0804">Transcription</keyword>
<dbReference type="InterPro" id="IPR001034">
    <property type="entry name" value="DeoR_HTH"/>
</dbReference>
<evidence type="ECO:0000256" key="2">
    <source>
        <dbReference type="ARBA" id="ARBA00023015"/>
    </source>
</evidence>
<dbReference type="SUPFAM" id="SSF46785">
    <property type="entry name" value="Winged helix' DNA-binding domain"/>
    <property type="match status" value="1"/>
</dbReference>
<reference evidence="6 7" key="1">
    <citation type="journal article" date="2016" name="Nat. Commun.">
        <title>Thousands of microbial genomes shed light on interconnected biogeochemical processes in an aquifer system.</title>
        <authorList>
            <person name="Anantharaman K."/>
            <person name="Brown C.T."/>
            <person name="Hug L.A."/>
            <person name="Sharon I."/>
            <person name="Castelle C.J."/>
            <person name="Probst A.J."/>
            <person name="Thomas B.C."/>
            <person name="Singh A."/>
            <person name="Wilkins M.J."/>
            <person name="Karaoz U."/>
            <person name="Brodie E.L."/>
            <person name="Williams K.H."/>
            <person name="Hubbard S.S."/>
            <person name="Banfield J.F."/>
        </authorList>
    </citation>
    <scope>NUCLEOTIDE SEQUENCE [LARGE SCALE GENOMIC DNA]</scope>
</reference>
<sequence length="257" mass="28565">MQPSLVLNRRQQDLLGWVQREGFASVEALAAHFGVTHQTIRRDINQLAHQKLIRRYHGGAGLPSSIENMAYAARQVLFHEEKRRIAELVAQHIPNNASLFINIGTTTEEVAKALSRHRHLRVITNNLNVANVMSGYPDCEVIIAGGLVRARDKGITGEATIDFIRQFKVDFGVIGISGIESDGTLRDYDYHEVRVAEAIVGQSRKAYLVADHSKFGRAALVRLGHLSQIHAFFTDQPPPQRMASVFAEANTMVHVAT</sequence>
<dbReference type="PROSITE" id="PS00894">
    <property type="entry name" value="HTH_DEOR_1"/>
    <property type="match status" value="1"/>
</dbReference>
<evidence type="ECO:0000256" key="3">
    <source>
        <dbReference type="ARBA" id="ARBA00023125"/>
    </source>
</evidence>
<dbReference type="InterPro" id="IPR037171">
    <property type="entry name" value="NagB/RpiA_transferase-like"/>
</dbReference>
<evidence type="ECO:0000256" key="1">
    <source>
        <dbReference type="ARBA" id="ARBA00022491"/>
    </source>
</evidence>
<dbReference type="InterPro" id="IPR050313">
    <property type="entry name" value="Carb_Metab_HTH_regulators"/>
</dbReference>
<organism evidence="6 7">
    <name type="scientific">Candidatus Muproteobacteria bacterium RBG_16_60_9</name>
    <dbReference type="NCBI Taxonomy" id="1817755"/>
    <lineage>
        <taxon>Bacteria</taxon>
        <taxon>Pseudomonadati</taxon>
        <taxon>Pseudomonadota</taxon>
        <taxon>Candidatus Muproteobacteria</taxon>
    </lineage>
</organism>
<dbReference type="GO" id="GO:0003700">
    <property type="term" value="F:DNA-binding transcription factor activity"/>
    <property type="evidence" value="ECO:0007669"/>
    <property type="project" value="InterPro"/>
</dbReference>